<comment type="caution">
    <text evidence="2">The sequence shown here is derived from an EMBL/GenBank/DDBJ whole genome shotgun (WGS) entry which is preliminary data.</text>
</comment>
<feature type="signal peptide" evidence="1">
    <location>
        <begin position="1"/>
        <end position="23"/>
    </location>
</feature>
<feature type="non-terminal residue" evidence="2">
    <location>
        <position position="65"/>
    </location>
</feature>
<dbReference type="RefSeq" id="WP_193996677.1">
    <property type="nucleotide sequence ID" value="NZ_JADEXP010000557.1"/>
</dbReference>
<gene>
    <name evidence="2" type="ORF">IQ260_29840</name>
</gene>
<dbReference type="EMBL" id="JADEXP010000557">
    <property type="protein sequence ID" value="MBE9070842.1"/>
    <property type="molecule type" value="Genomic_DNA"/>
</dbReference>
<dbReference type="Proteomes" id="UP000615026">
    <property type="component" value="Unassembled WGS sequence"/>
</dbReference>
<evidence type="ECO:0000313" key="3">
    <source>
        <dbReference type="Proteomes" id="UP000615026"/>
    </source>
</evidence>
<evidence type="ECO:0008006" key="4">
    <source>
        <dbReference type="Google" id="ProtNLM"/>
    </source>
</evidence>
<keyword evidence="3" id="KW-1185">Reference proteome</keyword>
<sequence length="65" mass="7005">MKLFFGTGLIALSSLLVTFSANAADFNSDRKTDLAVIRQVGSHLQWIADYNHDGSADCELTMAGV</sequence>
<proteinExistence type="predicted"/>
<keyword evidence="1" id="KW-0732">Signal</keyword>
<organism evidence="2 3">
    <name type="scientific">Leptolyngbya cf. ectocarpi LEGE 11479</name>
    <dbReference type="NCBI Taxonomy" id="1828722"/>
    <lineage>
        <taxon>Bacteria</taxon>
        <taxon>Bacillati</taxon>
        <taxon>Cyanobacteriota</taxon>
        <taxon>Cyanophyceae</taxon>
        <taxon>Leptolyngbyales</taxon>
        <taxon>Leptolyngbyaceae</taxon>
        <taxon>Leptolyngbya group</taxon>
        <taxon>Leptolyngbya</taxon>
    </lineage>
</organism>
<dbReference type="InterPro" id="IPR028994">
    <property type="entry name" value="Integrin_alpha_N"/>
</dbReference>
<dbReference type="AlphaFoldDB" id="A0A929A0K1"/>
<evidence type="ECO:0000313" key="2">
    <source>
        <dbReference type="EMBL" id="MBE9070842.1"/>
    </source>
</evidence>
<dbReference type="SUPFAM" id="SSF69318">
    <property type="entry name" value="Integrin alpha N-terminal domain"/>
    <property type="match status" value="1"/>
</dbReference>
<reference evidence="2" key="1">
    <citation type="submission" date="2020-10" db="EMBL/GenBank/DDBJ databases">
        <authorList>
            <person name="Castelo-Branco R."/>
            <person name="Eusebio N."/>
            <person name="Adriana R."/>
            <person name="Vieira A."/>
            <person name="Brugerolle De Fraissinette N."/>
            <person name="Rezende De Castro R."/>
            <person name="Schneider M.P."/>
            <person name="Vasconcelos V."/>
            <person name="Leao P.N."/>
        </authorList>
    </citation>
    <scope>NUCLEOTIDE SEQUENCE</scope>
    <source>
        <strain evidence="2">LEGE 11479</strain>
    </source>
</reference>
<name>A0A929A0K1_LEPEC</name>
<feature type="chain" id="PRO_5036944375" description="VCBS repeat-containing protein" evidence="1">
    <location>
        <begin position="24"/>
        <end position="65"/>
    </location>
</feature>
<accession>A0A929A0K1</accession>
<evidence type="ECO:0000256" key="1">
    <source>
        <dbReference type="SAM" id="SignalP"/>
    </source>
</evidence>
<protein>
    <recommendedName>
        <fullName evidence="4">VCBS repeat-containing protein</fullName>
    </recommendedName>
</protein>